<evidence type="ECO:0000313" key="1">
    <source>
        <dbReference type="EMBL" id="NOU62292.1"/>
    </source>
</evidence>
<evidence type="ECO:0008006" key="3">
    <source>
        <dbReference type="Google" id="ProtNLM"/>
    </source>
</evidence>
<gene>
    <name evidence="1" type="ORF">ELS83_21075</name>
</gene>
<proteinExistence type="predicted"/>
<evidence type="ECO:0000313" key="2">
    <source>
        <dbReference type="Proteomes" id="UP000732105"/>
    </source>
</evidence>
<protein>
    <recommendedName>
        <fullName evidence="3">VCBS repeat-containing protein</fullName>
    </recommendedName>
</protein>
<name>A0ABX1X1K4_9BACT</name>
<reference evidence="1 2" key="1">
    <citation type="submission" date="2018-12" db="EMBL/GenBank/DDBJ databases">
        <title>Marinifilum JC070 sp. nov., a marine bacterium isolated from Yongle Blue Hole in the South China Sea.</title>
        <authorList>
            <person name="Fu T."/>
        </authorList>
    </citation>
    <scope>NUCLEOTIDE SEQUENCE [LARGE SCALE GENOMIC DNA]</scope>
    <source>
        <strain evidence="1 2">JC070</strain>
    </source>
</reference>
<comment type="caution">
    <text evidence="1">The sequence shown here is derived from an EMBL/GenBank/DDBJ whole genome shotgun (WGS) entry which is preliminary data.</text>
</comment>
<dbReference type="RefSeq" id="WP_171597548.1">
    <property type="nucleotide sequence ID" value="NZ_RZNH01000065.1"/>
</dbReference>
<dbReference type="EMBL" id="RZNH01000065">
    <property type="protein sequence ID" value="NOU62292.1"/>
    <property type="molecule type" value="Genomic_DNA"/>
</dbReference>
<keyword evidence="2" id="KW-1185">Reference proteome</keyword>
<organism evidence="1 2">
    <name type="scientific">Marinifilum caeruleilacunae</name>
    <dbReference type="NCBI Taxonomy" id="2499076"/>
    <lineage>
        <taxon>Bacteria</taxon>
        <taxon>Pseudomonadati</taxon>
        <taxon>Bacteroidota</taxon>
        <taxon>Bacteroidia</taxon>
        <taxon>Marinilabiliales</taxon>
        <taxon>Marinifilaceae</taxon>
    </lineage>
</organism>
<sequence length="220" mass="25215">MKIIIYSGIILLAITQVCKGQDIPVPSNYEIIDSVTGDLNNDSVDDLVVAYNTEPENEIEGVPREIIIYKLENNTWKLWKKSRLALYGSRDGGMMGDPLERIEIKKGILLVSQCGGSSWKWGFTDKYRFQNGDFYLIGYTSNAGRPGDYWRNVDFNLSTGKMIVKKEYEDSESDEQPIYKTENETLYEKDLKITLQSRQEKEIKIVTPKYGHEIYIATGK</sequence>
<dbReference type="Proteomes" id="UP000732105">
    <property type="component" value="Unassembled WGS sequence"/>
</dbReference>
<accession>A0ABX1X1K4</accession>